<accession>A0A814UPH0</accession>
<sequence length="279" mass="31551">MDDGDYFQEIVESCVNSTEQNGGGKWCETYSQEIIPLEDFESSSQAIQFGQLMNKFRGTADMFGFGTTEVCGNEENSVNGASVQLATSIDSDAIELADLMGKFWSSKPAEISKTEPFIYCKVLETCCKEENREEAAPLVFSGLLDDKNRLLEIVGSCVNSTEQNGGNKWCDTYSQEIILPWDLRSNFQIEQFGQLLVKFDKKISIFEVGAEVCDDEEKYAFMCQSNKKIVQRCFHKLLQNAIKQFGYKSYEELVMEDKQALIDINQEWSAVSVKNEKTS</sequence>
<gene>
    <name evidence="1" type="ORF">IZO911_LOCUS27410</name>
</gene>
<organism evidence="1 2">
    <name type="scientific">Adineta steineri</name>
    <dbReference type="NCBI Taxonomy" id="433720"/>
    <lineage>
        <taxon>Eukaryota</taxon>
        <taxon>Metazoa</taxon>
        <taxon>Spiralia</taxon>
        <taxon>Gnathifera</taxon>
        <taxon>Rotifera</taxon>
        <taxon>Eurotatoria</taxon>
        <taxon>Bdelloidea</taxon>
        <taxon>Adinetida</taxon>
        <taxon>Adinetidae</taxon>
        <taxon>Adineta</taxon>
    </lineage>
</organism>
<dbReference type="AlphaFoldDB" id="A0A814UPH0"/>
<protein>
    <submittedName>
        <fullName evidence="1">Uncharacterized protein</fullName>
    </submittedName>
</protein>
<comment type="caution">
    <text evidence="1">The sequence shown here is derived from an EMBL/GenBank/DDBJ whole genome shotgun (WGS) entry which is preliminary data.</text>
</comment>
<reference evidence="1" key="1">
    <citation type="submission" date="2021-02" db="EMBL/GenBank/DDBJ databases">
        <authorList>
            <person name="Nowell W R."/>
        </authorList>
    </citation>
    <scope>NUCLEOTIDE SEQUENCE</scope>
</reference>
<evidence type="ECO:0000313" key="1">
    <source>
        <dbReference type="EMBL" id="CAF1180091.1"/>
    </source>
</evidence>
<name>A0A814UPH0_9BILA</name>
<proteinExistence type="predicted"/>
<evidence type="ECO:0000313" key="2">
    <source>
        <dbReference type="Proteomes" id="UP000663860"/>
    </source>
</evidence>
<dbReference type="EMBL" id="CAJNOE010000372">
    <property type="protein sequence ID" value="CAF1180091.1"/>
    <property type="molecule type" value="Genomic_DNA"/>
</dbReference>
<dbReference type="Proteomes" id="UP000663860">
    <property type="component" value="Unassembled WGS sequence"/>
</dbReference>